<organism evidence="2">
    <name type="scientific">uncultured Desulfobacterium sp</name>
    <dbReference type="NCBI Taxonomy" id="201089"/>
    <lineage>
        <taxon>Bacteria</taxon>
        <taxon>Pseudomonadati</taxon>
        <taxon>Thermodesulfobacteriota</taxon>
        <taxon>Desulfobacteria</taxon>
        <taxon>Desulfobacterales</taxon>
        <taxon>Desulfobacteriaceae</taxon>
        <taxon>Desulfobacterium</taxon>
        <taxon>environmental samples</taxon>
    </lineage>
</organism>
<dbReference type="Pfam" id="PF09991">
    <property type="entry name" value="DUF2232"/>
    <property type="match status" value="1"/>
</dbReference>
<feature type="transmembrane region" description="Helical" evidence="1">
    <location>
        <begin position="78"/>
        <end position="99"/>
    </location>
</feature>
<evidence type="ECO:0000313" key="2">
    <source>
        <dbReference type="EMBL" id="CBX29660.1"/>
    </source>
</evidence>
<dbReference type="PANTHER" id="PTHR41324">
    <property type="entry name" value="MEMBRANE PROTEIN-RELATED"/>
    <property type="match status" value="1"/>
</dbReference>
<evidence type="ECO:0000256" key="1">
    <source>
        <dbReference type="SAM" id="Phobius"/>
    </source>
</evidence>
<dbReference type="AlphaFoldDB" id="E1YGG6"/>
<feature type="transmembrane region" description="Helical" evidence="1">
    <location>
        <begin position="248"/>
        <end position="268"/>
    </location>
</feature>
<accession>E1YGG6</accession>
<dbReference type="EMBL" id="FR695872">
    <property type="protein sequence ID" value="CBX29660.1"/>
    <property type="molecule type" value="Genomic_DNA"/>
</dbReference>
<keyword evidence="1" id="KW-0812">Transmembrane</keyword>
<feature type="transmembrane region" description="Helical" evidence="1">
    <location>
        <begin position="217"/>
        <end position="236"/>
    </location>
</feature>
<dbReference type="PANTHER" id="PTHR41324:SF1">
    <property type="entry name" value="DUF2232 DOMAIN-CONTAINING PROTEIN"/>
    <property type="match status" value="1"/>
</dbReference>
<feature type="transmembrane region" description="Helical" evidence="1">
    <location>
        <begin position="280"/>
        <end position="305"/>
    </location>
</feature>
<sequence length="316" mass="35946">MAYAEGEIFKDTLRGICISSLLCIACLYVPVIGFLCALLIPLSVLFYSSKIGRRSGLIVSGTTVFVLICILRNVSIDIVFFAELLFLGFILSELFHFELPIEKTIGYASFCILATVTVSLIIYGNIQGTGIYAIISEYVAINLKQSIEIYKQMGMPEENIRMLSDYMEQIQYVLIRIIPSLVIVSTLLLSWVTLLIAKLLFARKKLFYPDFGTLNLWKAPEHLVWLVIASFLMLLIPDKTIRIFGINILLVMMPVYFFQGLAVVSFYFDKKRLPRGLRILLYSIIAFQYLAAVFIAGLGFFDIWLNIRKTEYPQKS</sequence>
<keyword evidence="1" id="KW-1133">Transmembrane helix</keyword>
<gene>
    <name evidence="2" type="ORF">N47_J06410</name>
</gene>
<keyword evidence="1" id="KW-0472">Membrane</keyword>
<evidence type="ECO:0008006" key="3">
    <source>
        <dbReference type="Google" id="ProtNLM"/>
    </source>
</evidence>
<protein>
    <recommendedName>
        <fullName evidence="3">DUF2232 domain-containing protein</fullName>
    </recommendedName>
</protein>
<name>E1YGG6_9BACT</name>
<feature type="transmembrane region" description="Helical" evidence="1">
    <location>
        <begin position="54"/>
        <end position="71"/>
    </location>
</feature>
<reference evidence="2" key="1">
    <citation type="journal article" date="2011" name="Environ. Microbiol.">
        <title>Genomic insights into the metabolic potential of the polycyclic aromatic hydrocarbon degrading sulfate-reducing Deltaproteobacterium N47.</title>
        <authorList>
            <person name="Bergmann F."/>
            <person name="Selesi D."/>
            <person name="Weinmaier T."/>
            <person name="Tischler P."/>
            <person name="Rattei T."/>
            <person name="Meckenstock R.U."/>
        </authorList>
    </citation>
    <scope>NUCLEOTIDE SEQUENCE</scope>
</reference>
<proteinExistence type="predicted"/>
<feature type="transmembrane region" description="Helical" evidence="1">
    <location>
        <begin position="173"/>
        <end position="197"/>
    </location>
</feature>
<feature type="transmembrane region" description="Helical" evidence="1">
    <location>
        <begin position="105"/>
        <end position="126"/>
    </location>
</feature>
<dbReference type="InterPro" id="IPR018710">
    <property type="entry name" value="DUF2232"/>
</dbReference>
<feature type="transmembrane region" description="Helical" evidence="1">
    <location>
        <begin position="21"/>
        <end position="48"/>
    </location>
</feature>